<dbReference type="InterPro" id="IPR036291">
    <property type="entry name" value="NAD(P)-bd_dom_sf"/>
</dbReference>
<dbReference type="EMBL" id="UINC01205347">
    <property type="protein sequence ID" value="SVE26481.1"/>
    <property type="molecule type" value="Genomic_DNA"/>
</dbReference>
<reference evidence="2" key="1">
    <citation type="submission" date="2018-05" db="EMBL/GenBank/DDBJ databases">
        <authorList>
            <person name="Lanie J.A."/>
            <person name="Ng W.-L."/>
            <person name="Kazmierczak K.M."/>
            <person name="Andrzejewski T.M."/>
            <person name="Davidsen T.M."/>
            <person name="Wayne K.J."/>
            <person name="Tettelin H."/>
            <person name="Glass J.I."/>
            <person name="Rusch D."/>
            <person name="Podicherti R."/>
            <person name="Tsui H.-C.T."/>
            <person name="Winkler M.E."/>
        </authorList>
    </citation>
    <scope>NUCLEOTIDE SEQUENCE</scope>
</reference>
<dbReference type="Pfam" id="PF01370">
    <property type="entry name" value="Epimerase"/>
    <property type="match status" value="1"/>
</dbReference>
<dbReference type="Gene3D" id="3.40.50.720">
    <property type="entry name" value="NAD(P)-binding Rossmann-like Domain"/>
    <property type="match status" value="1"/>
</dbReference>
<protein>
    <recommendedName>
        <fullName evidence="1">NAD-dependent epimerase/dehydratase domain-containing protein</fullName>
    </recommendedName>
</protein>
<dbReference type="InterPro" id="IPR001509">
    <property type="entry name" value="Epimerase_deHydtase"/>
</dbReference>
<evidence type="ECO:0000313" key="2">
    <source>
        <dbReference type="EMBL" id="SVE26481.1"/>
    </source>
</evidence>
<dbReference type="AlphaFoldDB" id="A0A383C2T0"/>
<sequence length="75" mass="8476">MILHNNEINGKVIAITGASGYIGSSLTLELKKYSVKIVRTSRKKLNPIKGVEDWILDLNYLDSWIKIVSEVDIIF</sequence>
<feature type="domain" description="NAD-dependent epimerase/dehydratase" evidence="1">
    <location>
        <begin position="13"/>
        <end position="73"/>
    </location>
</feature>
<feature type="non-terminal residue" evidence="2">
    <location>
        <position position="75"/>
    </location>
</feature>
<name>A0A383C2T0_9ZZZZ</name>
<dbReference type="SUPFAM" id="SSF51735">
    <property type="entry name" value="NAD(P)-binding Rossmann-fold domains"/>
    <property type="match status" value="1"/>
</dbReference>
<gene>
    <name evidence="2" type="ORF">METZ01_LOCUS479335</name>
</gene>
<organism evidence="2">
    <name type="scientific">marine metagenome</name>
    <dbReference type="NCBI Taxonomy" id="408172"/>
    <lineage>
        <taxon>unclassified sequences</taxon>
        <taxon>metagenomes</taxon>
        <taxon>ecological metagenomes</taxon>
    </lineage>
</organism>
<accession>A0A383C2T0</accession>
<evidence type="ECO:0000259" key="1">
    <source>
        <dbReference type="Pfam" id="PF01370"/>
    </source>
</evidence>
<proteinExistence type="predicted"/>